<proteinExistence type="predicted"/>
<dbReference type="RefSeq" id="WP_306711777.1">
    <property type="nucleotide sequence ID" value="NZ_JAUJFI010000245.1"/>
</dbReference>
<name>A0ABU0WS99_9PROT</name>
<comment type="caution">
    <text evidence="2">The sequence shown here is derived from an EMBL/GenBank/DDBJ whole genome shotgun (WGS) entry which is preliminary data.</text>
</comment>
<keyword evidence="3" id="KW-1185">Reference proteome</keyword>
<sequence>MTSSHRLNSLMDLVQEAAFEDDLLPRMMQGIANEFNAGLAAIQQDGPTPGSSRLLHYSEIPSAKAKDYENYYSKISLSNINRRHLSVGDIFTQERMSNFAEHIRSEAYNDFFAPHGWHHLMHTTILDTAEMSIGFFVRRADRYGAFGQDDFDRFRALFPHVRQTMRMRARLADAEARTRGLEAVLDQLSFGAAIIDRTGRVRFANRSANAVLHARDGLGLTREGRLQAAARSEAAALDRCIGAVASGATSERTLAISRPSGRPSYGLAVCPPPRDGGAIAALLFITDPDSLPRPTGELLGAIFGLSPAEQRVALALCSGMRPQEIASALALSENTVKSHLKAVFLKSGTDSQAGFRQIVATMTPPLTPGR</sequence>
<evidence type="ECO:0000313" key="3">
    <source>
        <dbReference type="Proteomes" id="UP001227317"/>
    </source>
</evidence>
<dbReference type="SMART" id="SM00421">
    <property type="entry name" value="HTH_LUXR"/>
    <property type="match status" value="1"/>
</dbReference>
<organism evidence="2 3">
    <name type="scientific">Azospirillum isscasi</name>
    <dbReference type="NCBI Taxonomy" id="3053926"/>
    <lineage>
        <taxon>Bacteria</taxon>
        <taxon>Pseudomonadati</taxon>
        <taxon>Pseudomonadota</taxon>
        <taxon>Alphaproteobacteria</taxon>
        <taxon>Rhodospirillales</taxon>
        <taxon>Azospirillaceae</taxon>
        <taxon>Azospirillum</taxon>
    </lineage>
</organism>
<dbReference type="EMBL" id="JAUJFI010000245">
    <property type="protein sequence ID" value="MDQ2106429.1"/>
    <property type="molecule type" value="Genomic_DNA"/>
</dbReference>
<dbReference type="InterPro" id="IPR016032">
    <property type="entry name" value="Sig_transdc_resp-reg_C-effctor"/>
</dbReference>
<dbReference type="Proteomes" id="UP001227317">
    <property type="component" value="Unassembled WGS sequence"/>
</dbReference>
<dbReference type="Pfam" id="PF08448">
    <property type="entry name" value="PAS_4"/>
    <property type="match status" value="1"/>
</dbReference>
<dbReference type="PRINTS" id="PR00038">
    <property type="entry name" value="HTHLUXR"/>
</dbReference>
<gene>
    <name evidence="2" type="ORF">QSG27_27310</name>
</gene>
<dbReference type="InterPro" id="IPR036388">
    <property type="entry name" value="WH-like_DNA-bd_sf"/>
</dbReference>
<accession>A0ABU0WS99</accession>
<evidence type="ECO:0000259" key="1">
    <source>
        <dbReference type="SMART" id="SM00421"/>
    </source>
</evidence>
<reference evidence="2 3" key="1">
    <citation type="submission" date="2023-06" db="EMBL/GenBank/DDBJ databases">
        <title>Azospirillum isscasensis sp.nov, a bacterium isolated from rhizosphere soil of rice.</title>
        <authorList>
            <person name="Wang H."/>
        </authorList>
    </citation>
    <scope>NUCLEOTIDE SEQUENCE [LARGE SCALE GENOMIC DNA]</scope>
    <source>
        <strain evidence="2 3">C340-1</strain>
    </source>
</reference>
<feature type="domain" description="HTH luxR-type" evidence="1">
    <location>
        <begin position="302"/>
        <end position="359"/>
    </location>
</feature>
<dbReference type="Gene3D" id="1.10.10.10">
    <property type="entry name" value="Winged helix-like DNA-binding domain superfamily/Winged helix DNA-binding domain"/>
    <property type="match status" value="1"/>
</dbReference>
<dbReference type="SUPFAM" id="SSF46894">
    <property type="entry name" value="C-terminal effector domain of the bipartite response regulators"/>
    <property type="match status" value="1"/>
</dbReference>
<dbReference type="Pfam" id="PF00196">
    <property type="entry name" value="GerE"/>
    <property type="match status" value="1"/>
</dbReference>
<protein>
    <submittedName>
        <fullName evidence="2">LuxR C-terminal-related transcriptional regulator</fullName>
    </submittedName>
</protein>
<dbReference type="InterPro" id="IPR000792">
    <property type="entry name" value="Tscrpt_reg_LuxR_C"/>
</dbReference>
<dbReference type="InterPro" id="IPR013656">
    <property type="entry name" value="PAS_4"/>
</dbReference>
<evidence type="ECO:0000313" key="2">
    <source>
        <dbReference type="EMBL" id="MDQ2106429.1"/>
    </source>
</evidence>